<gene>
    <name evidence="2" type="ORF">pipiens_000398</name>
</gene>
<dbReference type="Pfam" id="PF00061">
    <property type="entry name" value="Lipocalin"/>
    <property type="match status" value="1"/>
</dbReference>
<dbReference type="PANTHER" id="PTHR10612:SF34">
    <property type="entry name" value="APOLIPOPROTEIN D"/>
    <property type="match status" value="1"/>
</dbReference>
<protein>
    <recommendedName>
        <fullName evidence="1">Lipocalin/cytosolic fatty-acid binding domain-containing protein</fullName>
    </recommendedName>
</protein>
<keyword evidence="3" id="KW-1185">Reference proteome</keyword>
<feature type="non-terminal residue" evidence="2">
    <location>
        <position position="132"/>
    </location>
</feature>
<name>A0ABD1D119_CULPP</name>
<accession>A0ABD1D119</accession>
<evidence type="ECO:0000259" key="1">
    <source>
        <dbReference type="Pfam" id="PF00061"/>
    </source>
</evidence>
<evidence type="ECO:0000313" key="2">
    <source>
        <dbReference type="EMBL" id="KAL1386821.1"/>
    </source>
</evidence>
<dbReference type="EMBL" id="JBEHCU010008189">
    <property type="protein sequence ID" value="KAL1386821.1"/>
    <property type="molecule type" value="Genomic_DNA"/>
</dbReference>
<dbReference type="SUPFAM" id="SSF50814">
    <property type="entry name" value="Lipocalins"/>
    <property type="match status" value="1"/>
</dbReference>
<organism evidence="2 3">
    <name type="scientific">Culex pipiens pipiens</name>
    <name type="common">Northern house mosquito</name>
    <dbReference type="NCBI Taxonomy" id="38569"/>
    <lineage>
        <taxon>Eukaryota</taxon>
        <taxon>Metazoa</taxon>
        <taxon>Ecdysozoa</taxon>
        <taxon>Arthropoda</taxon>
        <taxon>Hexapoda</taxon>
        <taxon>Insecta</taxon>
        <taxon>Pterygota</taxon>
        <taxon>Neoptera</taxon>
        <taxon>Endopterygota</taxon>
        <taxon>Diptera</taxon>
        <taxon>Nematocera</taxon>
        <taxon>Culicoidea</taxon>
        <taxon>Culicidae</taxon>
        <taxon>Culicinae</taxon>
        <taxon>Culicini</taxon>
        <taxon>Culex</taxon>
        <taxon>Culex</taxon>
    </lineage>
</organism>
<sequence>MNADTTFTITNKQINSLTGNESKYFGSARRTKISKYQVKFPFAFNHEKPYWILGTDYNTYAVIYTCSELGLLNMKNIWILTRERFPIKSILHKAYAIMELAQLNRSLLQKTDQKHCEPVRKQVSKYPVVLIG</sequence>
<dbReference type="Proteomes" id="UP001562425">
    <property type="component" value="Unassembled WGS sequence"/>
</dbReference>
<evidence type="ECO:0000313" key="3">
    <source>
        <dbReference type="Proteomes" id="UP001562425"/>
    </source>
</evidence>
<dbReference type="InterPro" id="IPR000566">
    <property type="entry name" value="Lipocln_cytosolic_FA-bd_dom"/>
</dbReference>
<comment type="caution">
    <text evidence="2">The sequence shown here is derived from an EMBL/GenBank/DDBJ whole genome shotgun (WGS) entry which is preliminary data.</text>
</comment>
<dbReference type="PANTHER" id="PTHR10612">
    <property type="entry name" value="APOLIPOPROTEIN D"/>
    <property type="match status" value="1"/>
</dbReference>
<dbReference type="AlphaFoldDB" id="A0ABD1D119"/>
<reference evidence="2 3" key="1">
    <citation type="submission" date="2024-05" db="EMBL/GenBank/DDBJ databases">
        <title>Culex pipiens pipiens assembly and annotation.</title>
        <authorList>
            <person name="Alout H."/>
            <person name="Durand T."/>
        </authorList>
    </citation>
    <scope>NUCLEOTIDE SEQUENCE [LARGE SCALE GENOMIC DNA]</scope>
    <source>
        <strain evidence="2">HA-2024</strain>
        <tissue evidence="2">Whole body</tissue>
    </source>
</reference>
<dbReference type="GO" id="GO:0006950">
    <property type="term" value="P:response to stress"/>
    <property type="evidence" value="ECO:0007669"/>
    <property type="project" value="UniProtKB-ARBA"/>
</dbReference>
<dbReference type="Gene3D" id="2.40.128.20">
    <property type="match status" value="1"/>
</dbReference>
<proteinExistence type="predicted"/>
<dbReference type="InterPro" id="IPR012674">
    <property type="entry name" value="Calycin"/>
</dbReference>
<feature type="domain" description="Lipocalin/cytosolic fatty-acid binding" evidence="1">
    <location>
        <begin position="5"/>
        <end position="114"/>
    </location>
</feature>